<dbReference type="AlphaFoldDB" id="A0A098LCJ8"/>
<dbReference type="InterPro" id="IPR004360">
    <property type="entry name" value="Glyas_Fos-R_dOase_dom"/>
</dbReference>
<accession>A0A098LCJ8</accession>
<keyword evidence="3" id="KW-1185">Reference proteome</keyword>
<dbReference type="PROSITE" id="PS51819">
    <property type="entry name" value="VOC"/>
    <property type="match status" value="1"/>
</dbReference>
<evidence type="ECO:0000259" key="1">
    <source>
        <dbReference type="PROSITE" id="PS51819"/>
    </source>
</evidence>
<organism evidence="2 3">
    <name type="scientific">Sporocytophaga myxococcoides</name>
    <dbReference type="NCBI Taxonomy" id="153721"/>
    <lineage>
        <taxon>Bacteria</taxon>
        <taxon>Pseudomonadati</taxon>
        <taxon>Bacteroidota</taxon>
        <taxon>Cytophagia</taxon>
        <taxon>Cytophagales</taxon>
        <taxon>Cytophagaceae</taxon>
        <taxon>Sporocytophaga</taxon>
    </lineage>
</organism>
<dbReference type="PANTHER" id="PTHR21366">
    <property type="entry name" value="GLYOXALASE FAMILY PROTEIN"/>
    <property type="match status" value="1"/>
</dbReference>
<feature type="domain" description="VOC" evidence="1">
    <location>
        <begin position="5"/>
        <end position="125"/>
    </location>
</feature>
<reference evidence="2 3" key="1">
    <citation type="submission" date="2014-09" db="EMBL/GenBank/DDBJ databases">
        <title>Sporocytophaga myxococcoides PG-01 genome sequencing.</title>
        <authorList>
            <person name="Liu L."/>
            <person name="Gao P.J."/>
            <person name="Chen G.J."/>
            <person name="Wang L.S."/>
        </authorList>
    </citation>
    <scope>NUCLEOTIDE SEQUENCE [LARGE SCALE GENOMIC DNA]</scope>
    <source>
        <strain evidence="2 3">PG-01</strain>
    </source>
</reference>
<sequence>MKISHLDHFVLTVKDLDVSSDFYRDVLGMEKVTFSGGRIALRFGNQKINLHLSGNEFEPKALKPLSGSADFCFITPTPIMQVVEELQEKNVPVITGIVERTGALGRIRSIYFRDPDGNLIEVSNYLNPNIPEVVVETNL</sequence>
<proteinExistence type="predicted"/>
<name>A0A098LCJ8_9BACT</name>
<dbReference type="InterPro" id="IPR050383">
    <property type="entry name" value="GlyoxalaseI/FosfomycinResist"/>
</dbReference>
<dbReference type="CDD" id="cd07253">
    <property type="entry name" value="GLOD5"/>
    <property type="match status" value="1"/>
</dbReference>
<dbReference type="Proteomes" id="UP000030185">
    <property type="component" value="Unassembled WGS sequence"/>
</dbReference>
<dbReference type="EMBL" id="BBLT01000003">
    <property type="protein sequence ID" value="GAL84715.1"/>
    <property type="molecule type" value="Genomic_DNA"/>
</dbReference>
<protein>
    <submittedName>
        <fullName evidence="2">Glyoxalase domain-containing protein 5-like protein</fullName>
    </submittedName>
</protein>
<dbReference type="Gene3D" id="3.10.180.10">
    <property type="entry name" value="2,3-Dihydroxybiphenyl 1,2-Dioxygenase, domain 1"/>
    <property type="match status" value="1"/>
</dbReference>
<dbReference type="InterPro" id="IPR029068">
    <property type="entry name" value="Glyas_Bleomycin-R_OHBP_Dase"/>
</dbReference>
<dbReference type="Pfam" id="PF00903">
    <property type="entry name" value="Glyoxalase"/>
    <property type="match status" value="1"/>
</dbReference>
<evidence type="ECO:0000313" key="3">
    <source>
        <dbReference type="Proteomes" id="UP000030185"/>
    </source>
</evidence>
<dbReference type="STRING" id="153721.MYP_1943"/>
<dbReference type="RefSeq" id="WP_045462000.1">
    <property type="nucleotide sequence ID" value="NZ_BBLT01000003.1"/>
</dbReference>
<dbReference type="PANTHER" id="PTHR21366:SF14">
    <property type="entry name" value="GLYOXALASE DOMAIN-CONTAINING PROTEIN 5"/>
    <property type="match status" value="1"/>
</dbReference>
<comment type="caution">
    <text evidence="2">The sequence shown here is derived from an EMBL/GenBank/DDBJ whole genome shotgun (WGS) entry which is preliminary data.</text>
</comment>
<dbReference type="SUPFAM" id="SSF54593">
    <property type="entry name" value="Glyoxalase/Bleomycin resistance protein/Dihydroxybiphenyl dioxygenase"/>
    <property type="match status" value="1"/>
</dbReference>
<dbReference type="OrthoDB" id="192739at2"/>
<dbReference type="InterPro" id="IPR037523">
    <property type="entry name" value="VOC_core"/>
</dbReference>
<dbReference type="eggNOG" id="COG0346">
    <property type="taxonomic scope" value="Bacteria"/>
</dbReference>
<evidence type="ECO:0000313" key="2">
    <source>
        <dbReference type="EMBL" id="GAL84715.1"/>
    </source>
</evidence>
<gene>
    <name evidence="2" type="ORF">MYP_1943</name>
</gene>